<dbReference type="InterPro" id="IPR013785">
    <property type="entry name" value="Aldolase_TIM"/>
</dbReference>
<dbReference type="OrthoDB" id="4445796at2759"/>
<evidence type="ECO:0000313" key="3">
    <source>
        <dbReference type="Proteomes" id="UP000326268"/>
    </source>
</evidence>
<reference evidence="2 3" key="1">
    <citation type="submission" date="2019-04" db="EMBL/GenBank/DDBJ databases">
        <title>Friends and foes A comparative genomics studyof 23 Aspergillus species from section Flavi.</title>
        <authorList>
            <consortium name="DOE Joint Genome Institute"/>
            <person name="Kjaerbolling I."/>
            <person name="Vesth T."/>
            <person name="Frisvad J.C."/>
            <person name="Nybo J.L."/>
            <person name="Theobald S."/>
            <person name="Kildgaard S."/>
            <person name="Isbrandt T."/>
            <person name="Kuo A."/>
            <person name="Sato A."/>
            <person name="Lyhne E.K."/>
            <person name="Kogle M.E."/>
            <person name="Wiebenga A."/>
            <person name="Kun R.S."/>
            <person name="Lubbers R.J."/>
            <person name="Makela M.R."/>
            <person name="Barry K."/>
            <person name="Chovatia M."/>
            <person name="Clum A."/>
            <person name="Daum C."/>
            <person name="Haridas S."/>
            <person name="He G."/>
            <person name="LaButti K."/>
            <person name="Lipzen A."/>
            <person name="Mondo S."/>
            <person name="Riley R."/>
            <person name="Salamov A."/>
            <person name="Simmons B.A."/>
            <person name="Magnuson J.K."/>
            <person name="Henrissat B."/>
            <person name="Mortensen U.H."/>
            <person name="Larsen T.O."/>
            <person name="Devries R.P."/>
            <person name="Grigoriev I.V."/>
            <person name="Machida M."/>
            <person name="Baker S.E."/>
            <person name="Andersen M.R."/>
        </authorList>
    </citation>
    <scope>NUCLEOTIDE SEQUENCE [LARGE SCALE GENOMIC DNA]</scope>
    <source>
        <strain evidence="2 3">CBS 763.97</strain>
    </source>
</reference>
<dbReference type="PANTHER" id="PTHR30304">
    <property type="entry name" value="D-TAGATOSE-1,6-BISPHOSPHATE ALDOLASE"/>
    <property type="match status" value="1"/>
</dbReference>
<comment type="similarity">
    <text evidence="1">Belongs to the class II fructose-bisphosphate aldolase family.</text>
</comment>
<sequence>MPGARFVANPIIILGEERARIGRHEIPCRMAIHEVVEAITIIRPDGPTEYKFDRNVLFNPGESVELDPSGGDCEEDGYAGIALVSAAADLCHSATVPMILHLDHAQTPELVRQAASIPGGVDSIMNLVVYCHALGVATEAEPEGLKVVEDGAAEAVDLEGVLTTLEQAEEFVAPGIEMLAPAFGDGHGEYEPRGIRLEYERLERVHAAVGERVRLVLHGADPLLRKYMTGASGQEW</sequence>
<keyword evidence="1" id="KW-0862">Zinc</keyword>
<keyword evidence="1" id="KW-0324">Glycolysis</keyword>
<accession>A0A5N7A2K6</accession>
<keyword evidence="1" id="KW-0456">Lyase</keyword>
<dbReference type="AlphaFoldDB" id="A0A5N7A2K6"/>
<dbReference type="Proteomes" id="UP000326268">
    <property type="component" value="Unassembled WGS sequence"/>
</dbReference>
<gene>
    <name evidence="2" type="ORF">BDV27DRAFT_158474</name>
</gene>
<dbReference type="GeneID" id="43657137"/>
<evidence type="ECO:0000313" key="2">
    <source>
        <dbReference type="EMBL" id="KAE8363773.1"/>
    </source>
</evidence>
<dbReference type="Pfam" id="PF01116">
    <property type="entry name" value="F_bP_aldolase"/>
    <property type="match status" value="1"/>
</dbReference>
<dbReference type="GO" id="GO:0004332">
    <property type="term" value="F:fructose-bisphosphate aldolase activity"/>
    <property type="evidence" value="ECO:0007669"/>
    <property type="project" value="UniProtKB-EC"/>
</dbReference>
<dbReference type="EC" id="4.1.2.13" evidence="1"/>
<comment type="catalytic activity">
    <reaction evidence="1">
        <text>beta-D-fructose 1,6-bisphosphate = D-glyceraldehyde 3-phosphate + dihydroxyacetone phosphate</text>
        <dbReference type="Rhea" id="RHEA:14729"/>
        <dbReference type="ChEBI" id="CHEBI:32966"/>
        <dbReference type="ChEBI" id="CHEBI:57642"/>
        <dbReference type="ChEBI" id="CHEBI:59776"/>
        <dbReference type="EC" id="4.1.2.13"/>
    </reaction>
</comment>
<dbReference type="SUPFAM" id="SSF51569">
    <property type="entry name" value="Aldolase"/>
    <property type="match status" value="1"/>
</dbReference>
<keyword evidence="3" id="KW-1185">Reference proteome</keyword>
<name>A0A5N7A2K6_9EURO</name>
<organism evidence="2 3">
    <name type="scientific">Aspergillus caelatus</name>
    <dbReference type="NCBI Taxonomy" id="61420"/>
    <lineage>
        <taxon>Eukaryota</taxon>
        <taxon>Fungi</taxon>
        <taxon>Dikarya</taxon>
        <taxon>Ascomycota</taxon>
        <taxon>Pezizomycotina</taxon>
        <taxon>Eurotiomycetes</taxon>
        <taxon>Eurotiomycetidae</taxon>
        <taxon>Eurotiales</taxon>
        <taxon>Aspergillaceae</taxon>
        <taxon>Aspergillus</taxon>
        <taxon>Aspergillus subgen. Circumdati</taxon>
    </lineage>
</organism>
<evidence type="ECO:0000256" key="1">
    <source>
        <dbReference type="RuleBase" id="RU366023"/>
    </source>
</evidence>
<dbReference type="InterPro" id="IPR000771">
    <property type="entry name" value="FBA_II"/>
</dbReference>
<comment type="pathway">
    <text evidence="1">Carbohydrate degradation; glycolysis; D-glyceraldehyde 3-phosphate and glycerone phosphate from D-glucose: step 4/4.</text>
</comment>
<dbReference type="Gene3D" id="3.20.20.70">
    <property type="entry name" value="Aldolase class I"/>
    <property type="match status" value="1"/>
</dbReference>
<comment type="cofactor">
    <cofactor evidence="1">
        <name>Zn(2+)</name>
        <dbReference type="ChEBI" id="CHEBI:29105"/>
    </cofactor>
    <text evidence="1">Binds 2 Zn(2+) ions per subunit. One is catalytic and the other provides a structural contribution.</text>
</comment>
<dbReference type="EMBL" id="ML737667">
    <property type="protein sequence ID" value="KAE8363773.1"/>
    <property type="molecule type" value="Genomic_DNA"/>
</dbReference>
<dbReference type="GO" id="GO:0006096">
    <property type="term" value="P:glycolytic process"/>
    <property type="evidence" value="ECO:0007669"/>
    <property type="project" value="UniProtKB-UniPathway"/>
</dbReference>
<comment type="function">
    <text evidence="1">Catalyzes the aldol condensation of dihydroxyacetone phosphate (DHAP or glycerone-phosphate) with glyceraldehyde 3-phosphate (G3P) to form fructose 1,6-bisphosphate (FBP) in gluconeogenesis and the reverse reaction in glycolysis.</text>
</comment>
<keyword evidence="1" id="KW-0479">Metal-binding</keyword>
<dbReference type="RefSeq" id="XP_031926854.1">
    <property type="nucleotide sequence ID" value="XM_032072691.1"/>
</dbReference>
<dbReference type="PANTHER" id="PTHR30304:SF0">
    <property type="entry name" value="D-TAGATOSE-1,6-BISPHOSPHATE ALDOLASE SUBUNIT GATY-RELATED"/>
    <property type="match status" value="1"/>
</dbReference>
<dbReference type="UniPathway" id="UPA00109">
    <property type="reaction ID" value="UER00183"/>
</dbReference>
<dbReference type="GO" id="GO:0008270">
    <property type="term" value="F:zinc ion binding"/>
    <property type="evidence" value="ECO:0007669"/>
    <property type="project" value="UniProtKB-UniRule"/>
</dbReference>
<protein>
    <recommendedName>
        <fullName evidence="1">Fructose-bisphosphate aldolase</fullName>
        <shortName evidence="1">FBP aldolase</shortName>
        <ecNumber evidence="1">4.1.2.13</ecNumber>
    </recommendedName>
</protein>
<dbReference type="InterPro" id="IPR050246">
    <property type="entry name" value="Class_II_FBP_aldolase"/>
</dbReference>
<proteinExistence type="inferred from homology"/>